<reference evidence="2 3" key="1">
    <citation type="journal article" date="2012" name="Stand. Genomic Sci.">
        <title>Complete genome sequencing and analysis of Saprospira grandis str. Lewin, a predatory marine bacterium.</title>
        <authorList>
            <person name="Saw J.H."/>
            <person name="Yuryev A."/>
            <person name="Kanbe M."/>
            <person name="Hou S."/>
            <person name="Young A.G."/>
            <person name="Aizawa S."/>
            <person name="Alam M."/>
        </authorList>
    </citation>
    <scope>NUCLEOTIDE SEQUENCE [LARGE SCALE GENOMIC DNA]</scope>
    <source>
        <strain evidence="2 3">Lewin</strain>
        <plasmid evidence="3">Plasmid SGRA01</plasmid>
    </source>
</reference>
<dbReference type="Proteomes" id="UP000007519">
    <property type="component" value="Plasmid unnamed"/>
</dbReference>
<proteinExistence type="predicted"/>
<keyword evidence="3" id="KW-1185">Reference proteome</keyword>
<dbReference type="KEGG" id="sgn:SGRA_p0025"/>
<dbReference type="PANTHER" id="PTHR13696">
    <property type="entry name" value="P-LOOP CONTAINING NUCLEOSIDE TRIPHOSPHATE HYDROLASE"/>
    <property type="match status" value="1"/>
</dbReference>
<evidence type="ECO:0000259" key="1">
    <source>
        <dbReference type="Pfam" id="PF01656"/>
    </source>
</evidence>
<dbReference type="InterPro" id="IPR002586">
    <property type="entry name" value="CobQ/CobB/MinD/ParA_Nub-bd_dom"/>
</dbReference>
<dbReference type="Pfam" id="PF01656">
    <property type="entry name" value="CbiA"/>
    <property type="match status" value="1"/>
</dbReference>
<feature type="domain" description="CobQ/CobB/MinD/ParA nucleotide binding" evidence="1">
    <location>
        <begin position="33"/>
        <end position="207"/>
    </location>
</feature>
<geneLocation type="plasmid" evidence="3">
    <name>SGRA01</name>
</geneLocation>
<dbReference type="eggNOG" id="COG1192">
    <property type="taxonomic scope" value="Bacteria"/>
</dbReference>
<dbReference type="PANTHER" id="PTHR13696:SF96">
    <property type="entry name" value="COBQ_COBB_MIND_PARA NUCLEOTIDE BINDING DOMAIN-CONTAINING PROTEIN"/>
    <property type="match status" value="1"/>
</dbReference>
<protein>
    <submittedName>
        <fullName evidence="2">Plasmid partition protein ParA-like protein</fullName>
    </submittedName>
</protein>
<dbReference type="HOGENOM" id="CLU_037612_5_7_10"/>
<sequence length="240" mass="26945">MDFPSQILSFKLDNKPFLGHFFASKYYRMPVKIGVVSQKGGVGKSTLCRLLAREYAANDWEVKIADMDVSQSTSFNWNSRRLQQNIQPAISVEQFAEVKRALKLSQNHDLIIFDGAPSSNRLTLEIAQTADLILLPTGTALDDLEPTIKLAHELKKRKIPRQKIALVLSRIGTSKAEIEEAKDYISITGYTLIDGLLEEKTAYRRASDLGQALTETPYPSLNEKADFLVQNIINYLNKLG</sequence>
<organism evidence="2 3">
    <name type="scientific">Saprospira grandis (strain Lewin)</name>
    <dbReference type="NCBI Taxonomy" id="984262"/>
    <lineage>
        <taxon>Bacteria</taxon>
        <taxon>Pseudomonadati</taxon>
        <taxon>Bacteroidota</taxon>
        <taxon>Saprospiria</taxon>
        <taxon>Saprospirales</taxon>
        <taxon>Saprospiraceae</taxon>
        <taxon>Saprospira</taxon>
    </lineage>
</organism>
<dbReference type="InterPro" id="IPR050678">
    <property type="entry name" value="DNA_Partitioning_ATPase"/>
</dbReference>
<dbReference type="AlphaFoldDB" id="H6LB00"/>
<dbReference type="EMBL" id="CP002832">
    <property type="protein sequence ID" value="AFC26965.1"/>
    <property type="molecule type" value="Genomic_DNA"/>
</dbReference>
<keyword evidence="2" id="KW-0614">Plasmid</keyword>
<dbReference type="SUPFAM" id="SSF52540">
    <property type="entry name" value="P-loop containing nucleoside triphosphate hydrolases"/>
    <property type="match status" value="1"/>
</dbReference>
<evidence type="ECO:0000313" key="3">
    <source>
        <dbReference type="Proteomes" id="UP000007519"/>
    </source>
</evidence>
<dbReference type="Gene3D" id="3.40.50.300">
    <property type="entry name" value="P-loop containing nucleotide triphosphate hydrolases"/>
    <property type="match status" value="1"/>
</dbReference>
<dbReference type="CDD" id="cd02042">
    <property type="entry name" value="ParAB_family"/>
    <property type="match status" value="1"/>
</dbReference>
<accession>H6LB00</accession>
<evidence type="ECO:0000313" key="2">
    <source>
        <dbReference type="EMBL" id="AFC26965.1"/>
    </source>
</evidence>
<gene>
    <name evidence="2" type="ORF">SGRA_p0025</name>
</gene>
<dbReference type="InterPro" id="IPR027417">
    <property type="entry name" value="P-loop_NTPase"/>
</dbReference>
<name>H6LB00_SAPGL</name>